<gene>
    <name evidence="2" type="ORF">MAPG_11725</name>
</gene>
<evidence type="ECO:0000313" key="3">
    <source>
        <dbReference type="EnsemblFungi" id="MAPG_11725T0"/>
    </source>
</evidence>
<feature type="transmembrane region" description="Helical" evidence="1">
    <location>
        <begin position="43"/>
        <end position="62"/>
    </location>
</feature>
<dbReference type="AlphaFoldDB" id="A0A0C4EG11"/>
<evidence type="ECO:0000313" key="2">
    <source>
        <dbReference type="EMBL" id="KLU92777.1"/>
    </source>
</evidence>
<dbReference type="Proteomes" id="UP000011715">
    <property type="component" value="Unassembled WGS sequence"/>
</dbReference>
<reference evidence="3" key="5">
    <citation type="submission" date="2015-06" db="UniProtKB">
        <authorList>
            <consortium name="EnsemblFungi"/>
        </authorList>
    </citation>
    <scope>IDENTIFICATION</scope>
    <source>
        <strain evidence="3">ATCC 64411</strain>
    </source>
</reference>
<keyword evidence="4" id="KW-1185">Reference proteome</keyword>
<reference evidence="3" key="4">
    <citation type="journal article" date="2015" name="G3 (Bethesda)">
        <title>Genome sequences of three phytopathogenic species of the Magnaporthaceae family of fungi.</title>
        <authorList>
            <person name="Okagaki L.H."/>
            <person name="Nunes C.C."/>
            <person name="Sailsbery J."/>
            <person name="Clay B."/>
            <person name="Brown D."/>
            <person name="John T."/>
            <person name="Oh Y."/>
            <person name="Young N."/>
            <person name="Fitzgerald M."/>
            <person name="Haas B.J."/>
            <person name="Zeng Q."/>
            <person name="Young S."/>
            <person name="Adiconis X."/>
            <person name="Fan L."/>
            <person name="Levin J.Z."/>
            <person name="Mitchell T.K."/>
            <person name="Okubara P.A."/>
            <person name="Farman M.L."/>
            <person name="Kohn L.M."/>
            <person name="Birren B."/>
            <person name="Ma L.-J."/>
            <person name="Dean R.A."/>
        </authorList>
    </citation>
    <scope>NUCLEOTIDE SEQUENCE</scope>
    <source>
        <strain evidence="3">ATCC 64411 / 73-15</strain>
    </source>
</reference>
<sequence length="175" mass="19421">MYITVAAKELKTLAMGINYWDHALAPRRLAMVLHAELYMQLHAWARGLMGVFTCFQVLAMALKTLIIDFKAVRYMVIFLATYALVSSFSDNLASEETSLPWSIPPFHWACPSDFCPPPPNEDRGPPPDATHAYVATPLRHHHQTMRSTGSQGTPAGYGDGVFVTHLLFVICVNSA</sequence>
<reference evidence="4" key="1">
    <citation type="submission" date="2010-05" db="EMBL/GenBank/DDBJ databases">
        <title>The genome sequence of Magnaporthe poae strain ATCC 64411.</title>
        <authorList>
            <person name="Ma L.-J."/>
            <person name="Dead R."/>
            <person name="Young S."/>
            <person name="Zeng Q."/>
            <person name="Koehrsen M."/>
            <person name="Alvarado L."/>
            <person name="Berlin A."/>
            <person name="Chapman S.B."/>
            <person name="Chen Z."/>
            <person name="Freedman E."/>
            <person name="Gellesch M."/>
            <person name="Goldberg J."/>
            <person name="Griggs A."/>
            <person name="Gujja S."/>
            <person name="Heilman E.R."/>
            <person name="Heiman D."/>
            <person name="Hepburn T."/>
            <person name="Howarth C."/>
            <person name="Jen D."/>
            <person name="Larson L."/>
            <person name="Mehta T."/>
            <person name="Neiman D."/>
            <person name="Pearson M."/>
            <person name="Roberts A."/>
            <person name="Saif S."/>
            <person name="Shea T."/>
            <person name="Shenoy N."/>
            <person name="Sisk P."/>
            <person name="Stolte C."/>
            <person name="Sykes S."/>
            <person name="Walk T."/>
            <person name="White J."/>
            <person name="Yandava C."/>
            <person name="Haas B."/>
            <person name="Nusbaum C."/>
            <person name="Birren B."/>
        </authorList>
    </citation>
    <scope>NUCLEOTIDE SEQUENCE [LARGE SCALE GENOMIC DNA]</scope>
    <source>
        <strain evidence="4">ATCC 64411 / 73-15</strain>
    </source>
</reference>
<organism evidence="3 4">
    <name type="scientific">Magnaporthiopsis poae (strain ATCC 64411 / 73-15)</name>
    <name type="common">Kentucky bluegrass fungus</name>
    <name type="synonym">Magnaporthe poae</name>
    <dbReference type="NCBI Taxonomy" id="644358"/>
    <lineage>
        <taxon>Eukaryota</taxon>
        <taxon>Fungi</taxon>
        <taxon>Dikarya</taxon>
        <taxon>Ascomycota</taxon>
        <taxon>Pezizomycotina</taxon>
        <taxon>Sordariomycetes</taxon>
        <taxon>Sordariomycetidae</taxon>
        <taxon>Magnaporthales</taxon>
        <taxon>Magnaporthaceae</taxon>
        <taxon>Magnaporthiopsis</taxon>
    </lineage>
</organism>
<keyword evidence="1" id="KW-0472">Membrane</keyword>
<dbReference type="EMBL" id="ADBL01002907">
    <property type="status" value="NOT_ANNOTATED_CDS"/>
    <property type="molecule type" value="Genomic_DNA"/>
</dbReference>
<accession>A0A0C4EG11</accession>
<evidence type="ECO:0000313" key="4">
    <source>
        <dbReference type="Proteomes" id="UP000011715"/>
    </source>
</evidence>
<evidence type="ECO:0000256" key="1">
    <source>
        <dbReference type="SAM" id="Phobius"/>
    </source>
</evidence>
<name>A0A0C4EG11_MAGP6</name>
<keyword evidence="1" id="KW-0812">Transmembrane</keyword>
<dbReference type="VEuPathDB" id="FungiDB:MAPG_11725"/>
<dbReference type="EnsemblFungi" id="MAPG_11725T0">
    <property type="protein sequence ID" value="MAPG_11725T0"/>
    <property type="gene ID" value="MAPG_11725"/>
</dbReference>
<dbReference type="EMBL" id="GL876989">
    <property type="protein sequence ID" value="KLU92777.1"/>
    <property type="molecule type" value="Genomic_DNA"/>
</dbReference>
<protein>
    <submittedName>
        <fullName evidence="2 3">Uncharacterized protein</fullName>
    </submittedName>
</protein>
<keyword evidence="1" id="KW-1133">Transmembrane helix</keyword>
<reference evidence="2" key="3">
    <citation type="submission" date="2011-03" db="EMBL/GenBank/DDBJ databases">
        <title>Annotation of Magnaporthe poae ATCC 64411.</title>
        <authorList>
            <person name="Ma L.-J."/>
            <person name="Dead R."/>
            <person name="Young S.K."/>
            <person name="Zeng Q."/>
            <person name="Gargeya S."/>
            <person name="Fitzgerald M."/>
            <person name="Haas B."/>
            <person name="Abouelleil A."/>
            <person name="Alvarado L."/>
            <person name="Arachchi H.M."/>
            <person name="Berlin A."/>
            <person name="Brown A."/>
            <person name="Chapman S.B."/>
            <person name="Chen Z."/>
            <person name="Dunbar C."/>
            <person name="Freedman E."/>
            <person name="Gearin G."/>
            <person name="Gellesch M."/>
            <person name="Goldberg J."/>
            <person name="Griggs A."/>
            <person name="Gujja S."/>
            <person name="Heiman D."/>
            <person name="Howarth C."/>
            <person name="Larson L."/>
            <person name="Lui A."/>
            <person name="MacDonald P.J.P."/>
            <person name="Mehta T."/>
            <person name="Montmayeur A."/>
            <person name="Murphy C."/>
            <person name="Neiman D."/>
            <person name="Pearson M."/>
            <person name="Priest M."/>
            <person name="Roberts A."/>
            <person name="Saif S."/>
            <person name="Shea T."/>
            <person name="Shenoy N."/>
            <person name="Sisk P."/>
            <person name="Stolte C."/>
            <person name="Sykes S."/>
            <person name="Yandava C."/>
            <person name="Wortman J."/>
            <person name="Nusbaum C."/>
            <person name="Birren B."/>
        </authorList>
    </citation>
    <scope>NUCLEOTIDE SEQUENCE</scope>
    <source>
        <strain evidence="2">ATCC 64411</strain>
    </source>
</reference>
<proteinExistence type="predicted"/>
<reference evidence="2" key="2">
    <citation type="submission" date="2010-05" db="EMBL/GenBank/DDBJ databases">
        <title>The Genome Sequence of Magnaporthe poae strain ATCC 64411.</title>
        <authorList>
            <consortium name="The Broad Institute Genome Sequencing Platform"/>
            <consortium name="Broad Institute Genome Sequencing Center for Infectious Disease"/>
            <person name="Ma L.-J."/>
            <person name="Dead R."/>
            <person name="Young S."/>
            <person name="Zeng Q."/>
            <person name="Koehrsen M."/>
            <person name="Alvarado L."/>
            <person name="Berlin A."/>
            <person name="Chapman S.B."/>
            <person name="Chen Z."/>
            <person name="Freedman E."/>
            <person name="Gellesch M."/>
            <person name="Goldberg J."/>
            <person name="Griggs A."/>
            <person name="Gujja S."/>
            <person name="Heilman E.R."/>
            <person name="Heiman D."/>
            <person name="Hepburn T."/>
            <person name="Howarth C."/>
            <person name="Jen D."/>
            <person name="Larson L."/>
            <person name="Mehta T."/>
            <person name="Neiman D."/>
            <person name="Pearson M."/>
            <person name="Roberts A."/>
            <person name="Saif S."/>
            <person name="Shea T."/>
            <person name="Shenoy N."/>
            <person name="Sisk P."/>
            <person name="Stolte C."/>
            <person name="Sykes S."/>
            <person name="Walk T."/>
            <person name="White J."/>
            <person name="Yandava C."/>
            <person name="Haas B."/>
            <person name="Nusbaum C."/>
            <person name="Birren B."/>
        </authorList>
    </citation>
    <scope>NUCLEOTIDE SEQUENCE</scope>
    <source>
        <strain evidence="2">ATCC 64411</strain>
    </source>
</reference>